<reference evidence="2 3" key="1">
    <citation type="submission" date="2021-12" db="EMBL/GenBank/DDBJ databases">
        <title>Discovery of the Pendulisporaceae a myxobacterial family with distinct sporulation behavior and unique specialized metabolism.</title>
        <authorList>
            <person name="Garcia R."/>
            <person name="Popoff A."/>
            <person name="Bader C.D."/>
            <person name="Loehr J."/>
            <person name="Walesch S."/>
            <person name="Walt C."/>
            <person name="Boldt J."/>
            <person name="Bunk B."/>
            <person name="Haeckl F.J.F.P.J."/>
            <person name="Gunesch A.P."/>
            <person name="Birkelbach J."/>
            <person name="Nuebel U."/>
            <person name="Pietschmann T."/>
            <person name="Bach T."/>
            <person name="Mueller R."/>
        </authorList>
    </citation>
    <scope>NUCLEOTIDE SEQUENCE [LARGE SCALE GENOMIC DNA]</scope>
    <source>
        <strain evidence="2 3">MSr11954</strain>
    </source>
</reference>
<feature type="region of interest" description="Disordered" evidence="1">
    <location>
        <begin position="1"/>
        <end position="30"/>
    </location>
</feature>
<evidence type="ECO:0000256" key="1">
    <source>
        <dbReference type="SAM" id="MobiDB-lite"/>
    </source>
</evidence>
<sequence length="64" mass="6995">MDNSKKTAKDLDPTKNPAGPTQLSDEQLEDVSGAGTPLIAATIGASVKYCSRGFRKVRGWFRRR</sequence>
<evidence type="ECO:0008006" key="4">
    <source>
        <dbReference type="Google" id="ProtNLM"/>
    </source>
</evidence>
<evidence type="ECO:0000313" key="3">
    <source>
        <dbReference type="Proteomes" id="UP001370348"/>
    </source>
</evidence>
<keyword evidence="3" id="KW-1185">Reference proteome</keyword>
<accession>A0ABZ2LN60</accession>
<organism evidence="2 3">
    <name type="scientific">Pendulispora albinea</name>
    <dbReference type="NCBI Taxonomy" id="2741071"/>
    <lineage>
        <taxon>Bacteria</taxon>
        <taxon>Pseudomonadati</taxon>
        <taxon>Myxococcota</taxon>
        <taxon>Myxococcia</taxon>
        <taxon>Myxococcales</taxon>
        <taxon>Sorangiineae</taxon>
        <taxon>Pendulisporaceae</taxon>
        <taxon>Pendulispora</taxon>
    </lineage>
</organism>
<name>A0ABZ2LN60_9BACT</name>
<dbReference type="RefSeq" id="WP_394820684.1">
    <property type="nucleotide sequence ID" value="NZ_CP089984.1"/>
</dbReference>
<feature type="compositionally biased region" description="Basic and acidic residues" evidence="1">
    <location>
        <begin position="1"/>
        <end position="13"/>
    </location>
</feature>
<dbReference type="Proteomes" id="UP001370348">
    <property type="component" value="Chromosome"/>
</dbReference>
<protein>
    <recommendedName>
        <fullName evidence="4">Bacteriocin</fullName>
    </recommendedName>
</protein>
<gene>
    <name evidence="2" type="ORF">LZC94_24685</name>
</gene>
<dbReference type="EMBL" id="CP089984">
    <property type="protein sequence ID" value="WXB11069.1"/>
    <property type="molecule type" value="Genomic_DNA"/>
</dbReference>
<proteinExistence type="predicted"/>
<evidence type="ECO:0000313" key="2">
    <source>
        <dbReference type="EMBL" id="WXB11069.1"/>
    </source>
</evidence>